<sequence>MFKEMRRKEKEMTEERVTEILMTGEYGVLSVLDASGYPYGVPVNYVYDQDKIYVHCAKAGAKLEAILKHSKVSFNIVKTHGVIAERFTSFYESVTVFGNAFLVEGEDTIAPLKAFIDKYASDYTESGYKYAEGSFMKTMIIEIKPQNITGKSSNMPVQA</sequence>
<dbReference type="SUPFAM" id="SSF50475">
    <property type="entry name" value="FMN-binding split barrel"/>
    <property type="match status" value="1"/>
</dbReference>
<reference evidence="1 2" key="1">
    <citation type="submission" date="2020-11" db="EMBL/GenBank/DDBJ databases">
        <title>Fusibacter basophilias sp. nov.</title>
        <authorList>
            <person name="Qiu D."/>
        </authorList>
    </citation>
    <scope>NUCLEOTIDE SEQUENCE [LARGE SCALE GENOMIC DNA]</scope>
    <source>
        <strain evidence="1 2">Q10-2</strain>
    </source>
</reference>
<accession>A0ABR9ZR94</accession>
<evidence type="ECO:0000313" key="1">
    <source>
        <dbReference type="EMBL" id="MBF4692980.1"/>
    </source>
</evidence>
<dbReference type="Proteomes" id="UP000614200">
    <property type="component" value="Unassembled WGS sequence"/>
</dbReference>
<dbReference type="PANTHER" id="PTHR34071:SF2">
    <property type="entry name" value="FLAVIN-NUCLEOTIDE-BINDING PROTEIN"/>
    <property type="match status" value="1"/>
</dbReference>
<dbReference type="RefSeq" id="WP_194701217.1">
    <property type="nucleotide sequence ID" value="NZ_JADKNH010000004.1"/>
</dbReference>
<comment type="caution">
    <text evidence="1">The sequence shown here is derived from an EMBL/GenBank/DDBJ whole genome shotgun (WGS) entry which is preliminary data.</text>
</comment>
<keyword evidence="2" id="KW-1185">Reference proteome</keyword>
<name>A0ABR9ZR94_9FIRM</name>
<dbReference type="Pfam" id="PF12900">
    <property type="entry name" value="Pyridox_ox_2"/>
    <property type="match status" value="1"/>
</dbReference>
<protein>
    <submittedName>
        <fullName evidence="1">Pyridoxamine 5'-phosphate oxidase family protein</fullName>
    </submittedName>
</protein>
<dbReference type="Gene3D" id="2.30.110.10">
    <property type="entry name" value="Electron Transport, Fmn-binding Protein, Chain A"/>
    <property type="match status" value="1"/>
</dbReference>
<organism evidence="1 2">
    <name type="scientific">Fusibacter ferrireducens</name>
    <dbReference type="NCBI Taxonomy" id="2785058"/>
    <lineage>
        <taxon>Bacteria</taxon>
        <taxon>Bacillati</taxon>
        <taxon>Bacillota</taxon>
        <taxon>Clostridia</taxon>
        <taxon>Eubacteriales</taxon>
        <taxon>Eubacteriales Family XII. Incertae Sedis</taxon>
        <taxon>Fusibacter</taxon>
    </lineage>
</organism>
<dbReference type="InterPro" id="IPR012349">
    <property type="entry name" value="Split_barrel_FMN-bd"/>
</dbReference>
<evidence type="ECO:0000313" key="2">
    <source>
        <dbReference type="Proteomes" id="UP000614200"/>
    </source>
</evidence>
<dbReference type="EMBL" id="JADKNH010000004">
    <property type="protein sequence ID" value="MBF4692980.1"/>
    <property type="molecule type" value="Genomic_DNA"/>
</dbReference>
<dbReference type="InterPro" id="IPR024747">
    <property type="entry name" value="Pyridox_Oxase-rel"/>
</dbReference>
<proteinExistence type="predicted"/>
<dbReference type="PANTHER" id="PTHR34071">
    <property type="entry name" value="5-NITROIMIDAZOLE ANTIBIOTICS RESISTANCE PROTEIN, NIMA-FAMILY-RELATED PROTEIN-RELATED"/>
    <property type="match status" value="1"/>
</dbReference>
<gene>
    <name evidence="1" type="ORF">ISU02_07605</name>
</gene>